<evidence type="ECO:0000313" key="2">
    <source>
        <dbReference type="Proteomes" id="UP001228049"/>
    </source>
</evidence>
<comment type="caution">
    <text evidence="1">The sequence shown here is derived from an EMBL/GenBank/DDBJ whole genome shotgun (WGS) entry which is preliminary data.</text>
</comment>
<accession>A0AAD9CSJ3</accession>
<name>A0AAD9CSJ3_DISEL</name>
<dbReference type="EMBL" id="JASDAP010000001">
    <property type="protein sequence ID" value="KAK1906176.1"/>
    <property type="molecule type" value="Genomic_DNA"/>
</dbReference>
<keyword evidence="2" id="KW-1185">Reference proteome</keyword>
<dbReference type="AlphaFoldDB" id="A0AAD9CSJ3"/>
<reference evidence="1" key="1">
    <citation type="submission" date="2023-04" db="EMBL/GenBank/DDBJ databases">
        <title>Chromosome-level genome of Chaenocephalus aceratus.</title>
        <authorList>
            <person name="Park H."/>
        </authorList>
    </citation>
    <scope>NUCLEOTIDE SEQUENCE</scope>
    <source>
        <strain evidence="1">DE</strain>
        <tissue evidence="1">Muscle</tissue>
    </source>
</reference>
<proteinExistence type="predicted"/>
<sequence>MTYLSYLTEQTEQSASHIGVCISVSWNTDEDVSGAGKELCDFRLMRLSIDPVRAGVCESVEEREGNTDNCVFSVNVEGLATFQRLKEVSEPQAFQQPLQ</sequence>
<evidence type="ECO:0000313" key="1">
    <source>
        <dbReference type="EMBL" id="KAK1906176.1"/>
    </source>
</evidence>
<gene>
    <name evidence="1" type="ORF">KUDE01_008578</name>
</gene>
<organism evidence="1 2">
    <name type="scientific">Dissostichus eleginoides</name>
    <name type="common">Patagonian toothfish</name>
    <name type="synonym">Dissostichus amissus</name>
    <dbReference type="NCBI Taxonomy" id="100907"/>
    <lineage>
        <taxon>Eukaryota</taxon>
        <taxon>Metazoa</taxon>
        <taxon>Chordata</taxon>
        <taxon>Craniata</taxon>
        <taxon>Vertebrata</taxon>
        <taxon>Euteleostomi</taxon>
        <taxon>Actinopterygii</taxon>
        <taxon>Neopterygii</taxon>
        <taxon>Teleostei</taxon>
        <taxon>Neoteleostei</taxon>
        <taxon>Acanthomorphata</taxon>
        <taxon>Eupercaria</taxon>
        <taxon>Perciformes</taxon>
        <taxon>Notothenioidei</taxon>
        <taxon>Nototheniidae</taxon>
        <taxon>Dissostichus</taxon>
    </lineage>
</organism>
<protein>
    <submittedName>
        <fullName evidence="1">Hemoglobin subunit alpha-A</fullName>
    </submittedName>
</protein>
<dbReference type="Proteomes" id="UP001228049">
    <property type="component" value="Unassembled WGS sequence"/>
</dbReference>